<dbReference type="Proteomes" id="UP000011058">
    <property type="component" value="Chromosome"/>
</dbReference>
<protein>
    <submittedName>
        <fullName evidence="6">Transcriptional regulator, TetR family</fullName>
    </submittedName>
</protein>
<dbReference type="eggNOG" id="COG1309">
    <property type="taxonomic scope" value="Bacteria"/>
</dbReference>
<dbReference type="PRINTS" id="PR00455">
    <property type="entry name" value="HTHTETR"/>
</dbReference>
<name>I0K3V1_9BACT</name>
<feature type="DNA-binding region" description="H-T-H motif" evidence="4">
    <location>
        <begin position="32"/>
        <end position="51"/>
    </location>
</feature>
<dbReference type="PROSITE" id="PS50977">
    <property type="entry name" value="HTH_TETR_2"/>
    <property type="match status" value="1"/>
</dbReference>
<keyword evidence="7" id="KW-1185">Reference proteome</keyword>
<evidence type="ECO:0000313" key="7">
    <source>
        <dbReference type="Proteomes" id="UP000011058"/>
    </source>
</evidence>
<organism evidence="6 7">
    <name type="scientific">Fibrella aestuarina BUZ 2</name>
    <dbReference type="NCBI Taxonomy" id="1166018"/>
    <lineage>
        <taxon>Bacteria</taxon>
        <taxon>Pseudomonadati</taxon>
        <taxon>Bacteroidota</taxon>
        <taxon>Cytophagia</taxon>
        <taxon>Cytophagales</taxon>
        <taxon>Spirosomataceae</taxon>
        <taxon>Fibrella</taxon>
    </lineage>
</organism>
<sequence>MEKVKRNRAQTTQRIIDAFEVILAERGLQHVGVNRVAEQAGVSKVLIYRYFGGLNGLIDYYIKMGKIYPDFPPALLEQIRPENETELGRLWYRQVTQLFRQFRANQAARELLKANVIEHDPTAEAASQSQDQEIQRLVSQLSFVKGTDVEAVSAVVLGAMSYLTLLADNNRTLVGIDLRSESGWKRIEQAIELIYSTLSQTVSHTDGSRFSPAHSAVLDGHWK</sequence>
<evidence type="ECO:0000256" key="3">
    <source>
        <dbReference type="ARBA" id="ARBA00023163"/>
    </source>
</evidence>
<dbReference type="AlphaFoldDB" id="I0K3V1"/>
<evidence type="ECO:0000256" key="1">
    <source>
        <dbReference type="ARBA" id="ARBA00023015"/>
    </source>
</evidence>
<proteinExistence type="predicted"/>
<evidence type="ECO:0000256" key="2">
    <source>
        <dbReference type="ARBA" id="ARBA00023125"/>
    </source>
</evidence>
<dbReference type="OrthoDB" id="836882at2"/>
<dbReference type="PANTHER" id="PTHR30055">
    <property type="entry name" value="HTH-TYPE TRANSCRIPTIONAL REGULATOR RUTR"/>
    <property type="match status" value="1"/>
</dbReference>
<evidence type="ECO:0000256" key="4">
    <source>
        <dbReference type="PROSITE-ProRule" id="PRU00335"/>
    </source>
</evidence>
<keyword evidence="3" id="KW-0804">Transcription</keyword>
<dbReference type="InterPro" id="IPR001647">
    <property type="entry name" value="HTH_TetR"/>
</dbReference>
<evidence type="ECO:0000313" key="6">
    <source>
        <dbReference type="EMBL" id="CCG98804.1"/>
    </source>
</evidence>
<dbReference type="InterPro" id="IPR050109">
    <property type="entry name" value="HTH-type_TetR-like_transc_reg"/>
</dbReference>
<dbReference type="GO" id="GO:0003700">
    <property type="term" value="F:DNA-binding transcription factor activity"/>
    <property type="evidence" value="ECO:0007669"/>
    <property type="project" value="TreeGrafter"/>
</dbReference>
<accession>I0K3V1</accession>
<dbReference type="STRING" id="1166018.FAES_0793"/>
<reference evidence="6 7" key="1">
    <citation type="journal article" date="2012" name="J. Bacteriol.">
        <title>Genome Sequence of Fibrella aestuarina BUZ 2T, a Filamentous Marine Bacterium.</title>
        <authorList>
            <person name="Filippini M."/>
            <person name="Qi W."/>
            <person name="Blom J."/>
            <person name="Goesmann A."/>
            <person name="Smits T.H."/>
            <person name="Bagheri H.C."/>
        </authorList>
    </citation>
    <scope>NUCLEOTIDE SEQUENCE [LARGE SCALE GENOMIC DNA]</scope>
    <source>
        <strain evidence="7">BUZ 2T</strain>
    </source>
</reference>
<dbReference type="GO" id="GO:0000976">
    <property type="term" value="F:transcription cis-regulatory region binding"/>
    <property type="evidence" value="ECO:0007669"/>
    <property type="project" value="TreeGrafter"/>
</dbReference>
<dbReference type="PATRIC" id="fig|1166018.3.peg.2509"/>
<dbReference type="HOGENOM" id="CLU_091688_2_0_10"/>
<dbReference type="KEGG" id="fae:FAES_0793"/>
<gene>
    <name evidence="6" type="ORF">FAES_0793</name>
</gene>
<dbReference type="Gene3D" id="1.10.357.10">
    <property type="entry name" value="Tetracycline Repressor, domain 2"/>
    <property type="match status" value="1"/>
</dbReference>
<dbReference type="PANTHER" id="PTHR30055:SF234">
    <property type="entry name" value="HTH-TYPE TRANSCRIPTIONAL REGULATOR BETI"/>
    <property type="match status" value="1"/>
</dbReference>
<keyword evidence="1" id="KW-0805">Transcription regulation</keyword>
<dbReference type="EMBL" id="HE796683">
    <property type="protein sequence ID" value="CCG98804.1"/>
    <property type="molecule type" value="Genomic_DNA"/>
</dbReference>
<evidence type="ECO:0000259" key="5">
    <source>
        <dbReference type="PROSITE" id="PS50977"/>
    </source>
</evidence>
<dbReference type="InterPro" id="IPR009057">
    <property type="entry name" value="Homeodomain-like_sf"/>
</dbReference>
<dbReference type="SUPFAM" id="SSF46689">
    <property type="entry name" value="Homeodomain-like"/>
    <property type="match status" value="1"/>
</dbReference>
<feature type="domain" description="HTH tetR-type" evidence="5">
    <location>
        <begin position="9"/>
        <end position="69"/>
    </location>
</feature>
<keyword evidence="2 4" id="KW-0238">DNA-binding</keyword>
<dbReference type="RefSeq" id="WP_015329904.1">
    <property type="nucleotide sequence ID" value="NC_020054.1"/>
</dbReference>
<dbReference type="Pfam" id="PF00440">
    <property type="entry name" value="TetR_N"/>
    <property type="match status" value="1"/>
</dbReference>